<dbReference type="AlphaFoldDB" id="A0A3B1ATF1"/>
<dbReference type="PROSITE" id="PS51007">
    <property type="entry name" value="CYTC"/>
    <property type="match status" value="1"/>
</dbReference>
<gene>
    <name evidence="10" type="ORF">MNBD_GAMMA19-606</name>
</gene>
<evidence type="ECO:0000256" key="7">
    <source>
        <dbReference type="ARBA" id="ARBA00023136"/>
    </source>
</evidence>
<keyword evidence="3 8" id="KW-0812">Transmembrane</keyword>
<protein>
    <submittedName>
        <fullName evidence="10">Ubiquinol-cytochrome C reductase, cytochrome C1 subunit</fullName>
    </submittedName>
</protein>
<organism evidence="10">
    <name type="scientific">hydrothermal vent metagenome</name>
    <dbReference type="NCBI Taxonomy" id="652676"/>
    <lineage>
        <taxon>unclassified sequences</taxon>
        <taxon>metagenomes</taxon>
        <taxon>ecological metagenomes</taxon>
    </lineage>
</organism>
<dbReference type="GO" id="GO:0016020">
    <property type="term" value="C:membrane"/>
    <property type="evidence" value="ECO:0007669"/>
    <property type="project" value="UniProtKB-SubCell"/>
</dbReference>
<evidence type="ECO:0000313" key="10">
    <source>
        <dbReference type="EMBL" id="VAX03084.1"/>
    </source>
</evidence>
<evidence type="ECO:0000256" key="3">
    <source>
        <dbReference type="ARBA" id="ARBA00022692"/>
    </source>
</evidence>
<dbReference type="EMBL" id="UOFV01000370">
    <property type="protein sequence ID" value="VAX03084.1"/>
    <property type="molecule type" value="Genomic_DNA"/>
</dbReference>
<reference evidence="10" key="1">
    <citation type="submission" date="2018-06" db="EMBL/GenBank/DDBJ databases">
        <authorList>
            <person name="Zhirakovskaya E."/>
        </authorList>
    </citation>
    <scope>NUCLEOTIDE SEQUENCE</scope>
</reference>
<comment type="subcellular location">
    <subcellularLocation>
        <location evidence="1">Membrane</location>
    </subcellularLocation>
</comment>
<dbReference type="InterPro" id="IPR002326">
    <property type="entry name" value="Cyt_c1"/>
</dbReference>
<proteinExistence type="predicted"/>
<evidence type="ECO:0000256" key="2">
    <source>
        <dbReference type="ARBA" id="ARBA00022617"/>
    </source>
</evidence>
<sequence length="222" mass="25354">MLDSADIQLDDREAIKRGAKLFVDYCLNCHSASLMRYSRIAQDLDMSGDEVRNQFITTGAKVGESMKVAIDEDDAKRWFGTAVPDLSVIARARGVDWLYTYLRSFYRDESRPWGVNNSVFKDVGMPHVLWELQGLQVPIMESHTDEQGNTSERIRGFKLIEKGTLNASEYDAAVRDLVTFLAYLGEPSKLQRLALGKWVLLFLAGFLVLVILLKKEYWRDIH</sequence>
<evidence type="ECO:0000256" key="4">
    <source>
        <dbReference type="ARBA" id="ARBA00022723"/>
    </source>
</evidence>
<dbReference type="PANTHER" id="PTHR10266:SF3">
    <property type="entry name" value="CYTOCHROME C1, HEME PROTEIN, MITOCHONDRIAL"/>
    <property type="match status" value="1"/>
</dbReference>
<evidence type="ECO:0000256" key="5">
    <source>
        <dbReference type="ARBA" id="ARBA00022989"/>
    </source>
</evidence>
<name>A0A3B1ATF1_9ZZZZ</name>
<keyword evidence="6" id="KW-0408">Iron</keyword>
<evidence type="ECO:0000256" key="8">
    <source>
        <dbReference type="SAM" id="Phobius"/>
    </source>
</evidence>
<dbReference type="SUPFAM" id="SSF46626">
    <property type="entry name" value="Cytochrome c"/>
    <property type="match status" value="1"/>
</dbReference>
<evidence type="ECO:0000259" key="9">
    <source>
        <dbReference type="PROSITE" id="PS51007"/>
    </source>
</evidence>
<keyword evidence="7 8" id="KW-0472">Membrane</keyword>
<accession>A0A3B1ATF1</accession>
<dbReference type="PANTHER" id="PTHR10266">
    <property type="entry name" value="CYTOCHROME C1"/>
    <property type="match status" value="1"/>
</dbReference>
<dbReference type="Gene3D" id="1.10.760.10">
    <property type="entry name" value="Cytochrome c-like domain"/>
    <property type="match status" value="1"/>
</dbReference>
<feature type="transmembrane region" description="Helical" evidence="8">
    <location>
        <begin position="195"/>
        <end position="213"/>
    </location>
</feature>
<dbReference type="GO" id="GO:0020037">
    <property type="term" value="F:heme binding"/>
    <property type="evidence" value="ECO:0007669"/>
    <property type="project" value="InterPro"/>
</dbReference>
<evidence type="ECO:0000256" key="1">
    <source>
        <dbReference type="ARBA" id="ARBA00004370"/>
    </source>
</evidence>
<evidence type="ECO:0000256" key="6">
    <source>
        <dbReference type="ARBA" id="ARBA00023004"/>
    </source>
</evidence>
<dbReference type="InterPro" id="IPR036909">
    <property type="entry name" value="Cyt_c-like_dom_sf"/>
</dbReference>
<dbReference type="GO" id="GO:0046872">
    <property type="term" value="F:metal ion binding"/>
    <property type="evidence" value="ECO:0007669"/>
    <property type="project" value="UniProtKB-KW"/>
</dbReference>
<keyword evidence="5 8" id="KW-1133">Transmembrane helix</keyword>
<feature type="domain" description="Cytochrome c" evidence="9">
    <location>
        <begin position="13"/>
        <end position="185"/>
    </location>
</feature>
<dbReference type="GO" id="GO:0009055">
    <property type="term" value="F:electron transfer activity"/>
    <property type="evidence" value="ECO:0007669"/>
    <property type="project" value="InterPro"/>
</dbReference>
<dbReference type="InterPro" id="IPR009056">
    <property type="entry name" value="Cyt_c-like_dom"/>
</dbReference>
<keyword evidence="2" id="KW-0349">Heme</keyword>
<keyword evidence="4" id="KW-0479">Metal-binding</keyword>
<dbReference type="Pfam" id="PF02167">
    <property type="entry name" value="Cytochrom_C1"/>
    <property type="match status" value="1"/>
</dbReference>